<dbReference type="Pfam" id="PF00096">
    <property type="entry name" value="zf-C2H2"/>
    <property type="match status" value="1"/>
</dbReference>
<dbReference type="InterPro" id="IPR051059">
    <property type="entry name" value="VerF-like"/>
</dbReference>
<reference evidence="11" key="1">
    <citation type="journal article" date="2013" name="Genome Announc.">
        <title>Draft genome sequence of Pseudozyma brasiliensis sp. nov. strain GHG001, a high producer of endo-1,4-xylanase isolated from an insect pest of sugarcane.</title>
        <authorList>
            <person name="Oliveira J.V.D.C."/>
            <person name="dos Santos R.A.C."/>
            <person name="Borges T.A."/>
            <person name="Riano-Pachon D.M."/>
            <person name="Goldman G.H."/>
        </authorList>
    </citation>
    <scope>NUCLEOTIDE SEQUENCE [LARGE SCALE GENOMIC DNA]</scope>
    <source>
        <strain evidence="11">GHG001</strain>
    </source>
</reference>
<dbReference type="PANTHER" id="PTHR40626">
    <property type="entry name" value="MIP31509P"/>
    <property type="match status" value="1"/>
</dbReference>
<sequence length="1472" mass="159638">MPAFRGHDPARKFHCEVPGCSASFVKRAHLRRHEMTHTQRRDFCCPGCNRAFSRNDSMARHLRRKHPHLYRSSDTAPTATTGVERVYTGIASGSANPFVSPRNVASTSGYSTLSLRPPFEGAMSTSPALRAIDHQRLISEPLERPTTLSDLYSRDSVPRSPRGSPLAQWNACGPSRASNASPLSQALNQSDGYALQNPQHRFNYSLKEEEPEYHPHSGVQPSMFSNPGAGSGAVIGRRAFDAQNAAAHRPEWMEAPPSDHRGGQGSGQLFHWDQQSGQTSSVHTYGSGGSTSIEAAASGSTARSLCHDQRDDGGQTGYFDTAYSTAPLPSGLVSAVPHHQAADHATHADVLQSEFFVGTMWVATEDPTFGSQESGTLPQLSEQVRIEPPAATGHYAPNNSVLLSGSSVSTSPRPIAAPFLSLDLRNLSDHTSATASAPPNPTHVEQIMAELGLTLTSSQSSMMGASNAFSSSTSFLQPANHAPAASLNQPQPTTTSAMHVHQNSQSQVHSSQSSVYLPNLTESQSEYLGPNASSHRRTMDRVWSTASAAFDANSQTRPGQGNAQAIAEDYDESLGRQVSAALKLESQSQDDMVVDPNANFTKPHDLFPSQRAAAWDEEGERKSARAGDGKSCFPPASSGAVMPTGANSAMVTMGPPRQGRDAPSTSHSQSHRVEMEVDGPSLSTEAQPGANTAATSGTTLSDQMQLIVDRFRVFARLCQDHLHPSSRMLESLAPLVPKLAHTDAPFFHLQMIGSPKAHSPEEALTVLSLASLQSDDASIREEGHRLICLMWCLVMVSHRHALRLGGRMSLLNCFLLVSMYGVRHNASDLWVTCEGHRETILSDALKAQTCLPSHFDTDQIDSTNLDSLSEEQLALQWSRWYEHESRKRTLLLCVILDSQSAAYFSPLHIDLSARPSAPQCQFLFAHIHEPCPDALFLAWPPRAWAARLTTSPSPSSAEGTMPSIASRLSALFRPHLALPPAARPRFRPSFDFNAHANGGPSYAPYESQDARMQASSPPASARSSRPPSRAGATEPRIVSQLYMYALLEGVHGAWMADSGFYESSAFGAAAVLQQLAIDSEGFNVEHAGISDLPGWRNGRSMDATHIAHALMNWSEMFSGGNAEDAGCGGIKLTDDVHCLTIRCQAIFLGLCTPLHSICAYLNPSTKAEQRKRLTQLLVKWVESPYCRRALVHAGTILTLISAAKTGQERMRPATAHAAYMALTVVVCTWKVLNDMPPSVHTADSVAAQSSEELVSTKAVWSTLLPSVHQNETGNTRDDSPTDDDWLRVRFWHRRFQYLGLAGIFSVDSESPLADWRPSTSASAMGSFARPRWSSFAGERRGLSRVQSEADVAHRRASHVQLPARQEESHDLRRQLLSGSGIHPATRTRQWILKGDTRSATFCGLALNAEGSGGVEMLGRGQLWKLVMWVRNDNPAWCFSGEYTELLLGALEETQTEVAPADSAEGNEAGCTV</sequence>
<evidence type="ECO:0000256" key="3">
    <source>
        <dbReference type="ARBA" id="ARBA00022737"/>
    </source>
</evidence>
<evidence type="ECO:0000256" key="7">
    <source>
        <dbReference type="PROSITE-ProRule" id="PRU00042"/>
    </source>
</evidence>
<evidence type="ECO:0000313" key="10">
    <source>
        <dbReference type="EMBL" id="EST05675.1"/>
    </source>
</evidence>
<keyword evidence="6" id="KW-0539">Nucleus</keyword>
<evidence type="ECO:0000313" key="11">
    <source>
        <dbReference type="Proteomes" id="UP000019377"/>
    </source>
</evidence>
<dbReference type="Proteomes" id="UP000019377">
    <property type="component" value="Unassembled WGS sequence"/>
</dbReference>
<dbReference type="PROSITE" id="PS00028">
    <property type="entry name" value="ZINC_FINGER_C2H2_1"/>
    <property type="match status" value="2"/>
</dbReference>
<feature type="domain" description="C2H2-type" evidence="9">
    <location>
        <begin position="43"/>
        <end position="66"/>
    </location>
</feature>
<dbReference type="Gene3D" id="3.30.160.60">
    <property type="entry name" value="Classic Zinc Finger"/>
    <property type="match status" value="2"/>
</dbReference>
<feature type="compositionally biased region" description="Polar residues" evidence="8">
    <location>
        <begin position="273"/>
        <end position="287"/>
    </location>
</feature>
<evidence type="ECO:0000256" key="8">
    <source>
        <dbReference type="SAM" id="MobiDB-lite"/>
    </source>
</evidence>
<gene>
    <name evidence="10" type="ORF">PSEUBRA_SCAF4g04834</name>
</gene>
<evidence type="ECO:0000256" key="2">
    <source>
        <dbReference type="ARBA" id="ARBA00022723"/>
    </source>
</evidence>
<feature type="compositionally biased region" description="Basic and acidic residues" evidence="8">
    <location>
        <begin position="619"/>
        <end position="628"/>
    </location>
</feature>
<dbReference type="GO" id="GO:0000978">
    <property type="term" value="F:RNA polymerase II cis-regulatory region sequence-specific DNA binding"/>
    <property type="evidence" value="ECO:0007669"/>
    <property type="project" value="InterPro"/>
</dbReference>
<dbReference type="PANTHER" id="PTHR40626:SF11">
    <property type="entry name" value="ZINC FINGER PROTEIN YPR022C"/>
    <property type="match status" value="1"/>
</dbReference>
<evidence type="ECO:0000256" key="6">
    <source>
        <dbReference type="ARBA" id="ARBA00023242"/>
    </source>
</evidence>
<dbReference type="EMBL" id="KI545884">
    <property type="protein sequence ID" value="EST05675.1"/>
    <property type="molecule type" value="Genomic_DNA"/>
</dbReference>
<dbReference type="GO" id="GO:0005634">
    <property type="term" value="C:nucleus"/>
    <property type="evidence" value="ECO:0007669"/>
    <property type="project" value="UniProtKB-SubCell"/>
</dbReference>
<feature type="region of interest" description="Disordered" evidence="8">
    <location>
        <begin position="653"/>
        <end position="697"/>
    </location>
</feature>
<dbReference type="eggNOG" id="KOG1721">
    <property type="taxonomic scope" value="Eukaryota"/>
</dbReference>
<dbReference type="OrthoDB" id="6365676at2759"/>
<proteinExistence type="predicted"/>
<dbReference type="HOGENOM" id="CLU_244509_0_0_1"/>
<keyword evidence="2" id="KW-0479">Metal-binding</keyword>
<evidence type="ECO:0000259" key="9">
    <source>
        <dbReference type="PROSITE" id="PS50157"/>
    </source>
</evidence>
<evidence type="ECO:0000256" key="5">
    <source>
        <dbReference type="ARBA" id="ARBA00022833"/>
    </source>
</evidence>
<dbReference type="SUPFAM" id="SSF57667">
    <property type="entry name" value="beta-beta-alpha zinc fingers"/>
    <property type="match status" value="1"/>
</dbReference>
<dbReference type="OMA" id="DSMARHL"/>
<dbReference type="PROSITE" id="PS50157">
    <property type="entry name" value="ZINC_FINGER_C2H2_2"/>
    <property type="match status" value="2"/>
</dbReference>
<comment type="subcellular location">
    <subcellularLocation>
        <location evidence="1">Nucleus</location>
    </subcellularLocation>
</comment>
<keyword evidence="5" id="KW-0862">Zinc</keyword>
<dbReference type="STRING" id="1365824.V5EKZ9"/>
<keyword evidence="4 7" id="KW-0863">Zinc-finger</keyword>
<evidence type="ECO:0000256" key="1">
    <source>
        <dbReference type="ARBA" id="ARBA00004123"/>
    </source>
</evidence>
<protein>
    <recommendedName>
        <fullName evidence="9">C2H2-type domain-containing protein</fullName>
    </recommendedName>
</protein>
<keyword evidence="3" id="KW-0677">Repeat</keyword>
<dbReference type="GO" id="GO:0000785">
    <property type="term" value="C:chromatin"/>
    <property type="evidence" value="ECO:0007669"/>
    <property type="project" value="TreeGrafter"/>
</dbReference>
<dbReference type="InterPro" id="IPR013087">
    <property type="entry name" value="Znf_C2H2_type"/>
</dbReference>
<dbReference type="GeneID" id="27420908"/>
<name>V5EKZ9_KALBG</name>
<feature type="region of interest" description="Disordered" evidence="8">
    <location>
        <begin position="251"/>
        <end position="287"/>
    </location>
</feature>
<feature type="region of interest" description="Disordered" evidence="8">
    <location>
        <begin position="612"/>
        <end position="640"/>
    </location>
</feature>
<dbReference type="GO" id="GO:0000981">
    <property type="term" value="F:DNA-binding transcription factor activity, RNA polymerase II-specific"/>
    <property type="evidence" value="ECO:0007669"/>
    <property type="project" value="InterPro"/>
</dbReference>
<organism evidence="10 11">
    <name type="scientific">Kalmanozyma brasiliensis (strain GHG001)</name>
    <name type="common">Yeast</name>
    <name type="synonym">Pseudozyma brasiliensis</name>
    <dbReference type="NCBI Taxonomy" id="1365824"/>
    <lineage>
        <taxon>Eukaryota</taxon>
        <taxon>Fungi</taxon>
        <taxon>Dikarya</taxon>
        <taxon>Basidiomycota</taxon>
        <taxon>Ustilaginomycotina</taxon>
        <taxon>Ustilaginomycetes</taxon>
        <taxon>Ustilaginales</taxon>
        <taxon>Ustilaginaceae</taxon>
        <taxon>Kalmanozyma</taxon>
    </lineage>
</organism>
<feature type="compositionally biased region" description="Low complexity" evidence="8">
    <location>
        <begin position="1014"/>
        <end position="1030"/>
    </location>
</feature>
<dbReference type="InterPro" id="IPR036236">
    <property type="entry name" value="Znf_C2H2_sf"/>
</dbReference>
<feature type="region of interest" description="Disordered" evidence="8">
    <location>
        <begin position="148"/>
        <end position="183"/>
    </location>
</feature>
<accession>V5EKZ9</accession>
<feature type="domain" description="C2H2-type" evidence="9">
    <location>
        <begin position="13"/>
        <end position="42"/>
    </location>
</feature>
<keyword evidence="11" id="KW-1185">Reference proteome</keyword>
<feature type="compositionally biased region" description="Basic and acidic residues" evidence="8">
    <location>
        <begin position="251"/>
        <end position="262"/>
    </location>
</feature>
<feature type="compositionally biased region" description="Polar residues" evidence="8">
    <location>
        <begin position="681"/>
        <end position="697"/>
    </location>
</feature>
<dbReference type="SMART" id="SM00355">
    <property type="entry name" value="ZnF_C2H2"/>
    <property type="match status" value="2"/>
</dbReference>
<feature type="region of interest" description="Disordered" evidence="8">
    <location>
        <begin position="1002"/>
        <end position="1033"/>
    </location>
</feature>
<dbReference type="GO" id="GO:0008270">
    <property type="term" value="F:zinc ion binding"/>
    <property type="evidence" value="ECO:0007669"/>
    <property type="project" value="UniProtKB-KW"/>
</dbReference>
<evidence type="ECO:0000256" key="4">
    <source>
        <dbReference type="ARBA" id="ARBA00022771"/>
    </source>
</evidence>